<evidence type="ECO:0000313" key="13">
    <source>
        <dbReference type="Proteomes" id="UP000190105"/>
    </source>
</evidence>
<dbReference type="Gene3D" id="3.40.50.300">
    <property type="entry name" value="P-loop containing nucleotide triphosphate hydrolases"/>
    <property type="match status" value="2"/>
</dbReference>
<evidence type="ECO:0000256" key="6">
    <source>
        <dbReference type="ARBA" id="ARBA00022840"/>
    </source>
</evidence>
<dbReference type="InterPro" id="IPR003395">
    <property type="entry name" value="RecF/RecN/SMC_N"/>
</dbReference>
<dbReference type="GO" id="GO:0006310">
    <property type="term" value="P:DNA recombination"/>
    <property type="evidence" value="ECO:0007669"/>
    <property type="project" value="InterPro"/>
</dbReference>
<dbReference type="GO" id="GO:0009432">
    <property type="term" value="P:SOS response"/>
    <property type="evidence" value="ECO:0007669"/>
    <property type="project" value="TreeGrafter"/>
</dbReference>
<reference evidence="13" key="1">
    <citation type="submission" date="2017-02" db="EMBL/GenBank/DDBJ databases">
        <authorList>
            <person name="Varghese N."/>
            <person name="Submissions S."/>
        </authorList>
    </citation>
    <scope>NUCLEOTIDE SEQUENCE [LARGE SCALE GENOMIC DNA]</scope>
    <source>
        <strain evidence="13">USBA 833</strain>
    </source>
</reference>
<dbReference type="CDD" id="cd03241">
    <property type="entry name" value="ABC_RecN"/>
    <property type="match status" value="2"/>
</dbReference>
<keyword evidence="7 9" id="KW-0234">DNA repair</keyword>
<dbReference type="InterPro" id="IPR027417">
    <property type="entry name" value="P-loop_NTPase"/>
</dbReference>
<evidence type="ECO:0000256" key="4">
    <source>
        <dbReference type="ARBA" id="ARBA00022741"/>
    </source>
</evidence>
<accession>A0A1T4WY22</accession>
<keyword evidence="10" id="KW-0175">Coiled coil</keyword>
<evidence type="ECO:0000256" key="1">
    <source>
        <dbReference type="ARBA" id="ARBA00003618"/>
    </source>
</evidence>
<feature type="coiled-coil region" evidence="10">
    <location>
        <begin position="337"/>
        <end position="371"/>
    </location>
</feature>
<dbReference type="Pfam" id="PF02463">
    <property type="entry name" value="SMC_N"/>
    <property type="match status" value="1"/>
</dbReference>
<sequence length="566" mass="65188">MLLQLHIKNFALIDDVNIDFYNGLNILTGETGAGKSILIDSVNFVLGEKQSKDIIRTDEESAYVEAVFESSDEINEILNLNGIESDDVLIISREINLNGRTVSRINNRTVTVNLLKQISGLLIDIHGQHEHQSLLNENSYIDILDSFCTDGFKEVKNEFKDIYHKVKEIEKEIEKLEENEEYKSKRMDLLKYQIQEISEAGLKNGEDEELIKRRNILSNAERIYSSLSLIYSELYGGENRECAYDKIGTSIANIEIVEKYDEKLKDIKSSMEDVYYKLEDIIDVIRDYKDSIEFDSEELERIESRLDLINNLKRKYGSNIESILSYLIKIKDEFSLIERNEEIIEKYKEELERLNLKLYELTDKITDERKQTALKLEKLIENELKYLGMGKALFKIVIDKKNKLTDNGIDDILFTMTANPGEPLKPLNKVASGGEMSRIMLAIKTVIADIDKIPTLIFDEIDTGISGRTAQCVAEKMSEISKSHQILCVTHLPQIASMADIHFKIEKDVNKEKTFTKVYKLDDNEKIEELSRMLSGAQVTNITRSHAKEMIELAQKFKKQTKKLKF</sequence>
<evidence type="ECO:0000256" key="7">
    <source>
        <dbReference type="ARBA" id="ARBA00023204"/>
    </source>
</evidence>
<organism evidence="12 13">
    <name type="scientific">Caloramator quimbayensis</name>
    <dbReference type="NCBI Taxonomy" id="1147123"/>
    <lineage>
        <taxon>Bacteria</taxon>
        <taxon>Bacillati</taxon>
        <taxon>Bacillota</taxon>
        <taxon>Clostridia</taxon>
        <taxon>Eubacteriales</taxon>
        <taxon>Clostridiaceae</taxon>
        <taxon>Caloramator</taxon>
    </lineage>
</organism>
<gene>
    <name evidence="12" type="ORF">SAMN05443428_104157</name>
</gene>
<name>A0A1T4WY22_9CLOT</name>
<dbReference type="RefSeq" id="WP_078695786.1">
    <property type="nucleotide sequence ID" value="NZ_FUYH01000004.1"/>
</dbReference>
<dbReference type="FunFam" id="3.40.50.300:FF:000319">
    <property type="entry name" value="DNA repair protein RecN"/>
    <property type="match status" value="1"/>
</dbReference>
<proteinExistence type="inferred from homology"/>
<comment type="similarity">
    <text evidence="2 9">Belongs to the RecN family.</text>
</comment>
<dbReference type="NCBIfam" id="TIGR00634">
    <property type="entry name" value="recN"/>
    <property type="match status" value="1"/>
</dbReference>
<evidence type="ECO:0000256" key="3">
    <source>
        <dbReference type="ARBA" id="ARBA00021315"/>
    </source>
</evidence>
<evidence type="ECO:0000256" key="8">
    <source>
        <dbReference type="ARBA" id="ARBA00033408"/>
    </source>
</evidence>
<dbReference type="InterPro" id="IPR004604">
    <property type="entry name" value="DNA_recomb/repair_RecN"/>
</dbReference>
<keyword evidence="5 9" id="KW-0227">DNA damage</keyword>
<feature type="domain" description="RecF/RecN/SMC N-terminal" evidence="11">
    <location>
        <begin position="2"/>
        <end position="511"/>
    </location>
</feature>
<feature type="coiled-coil region" evidence="10">
    <location>
        <begin position="152"/>
        <end position="186"/>
    </location>
</feature>
<keyword evidence="13" id="KW-1185">Reference proteome</keyword>
<dbReference type="GO" id="GO:0005524">
    <property type="term" value="F:ATP binding"/>
    <property type="evidence" value="ECO:0007669"/>
    <property type="project" value="UniProtKB-KW"/>
</dbReference>
<dbReference type="STRING" id="1147123.SAMN05443428_104157"/>
<keyword evidence="6" id="KW-0067">ATP-binding</keyword>
<evidence type="ECO:0000256" key="2">
    <source>
        <dbReference type="ARBA" id="ARBA00009441"/>
    </source>
</evidence>
<dbReference type="GO" id="GO:0043590">
    <property type="term" value="C:bacterial nucleoid"/>
    <property type="evidence" value="ECO:0007669"/>
    <property type="project" value="TreeGrafter"/>
</dbReference>
<evidence type="ECO:0000256" key="10">
    <source>
        <dbReference type="SAM" id="Coils"/>
    </source>
</evidence>
<dbReference type="Proteomes" id="UP000190105">
    <property type="component" value="Unassembled WGS sequence"/>
</dbReference>
<evidence type="ECO:0000259" key="11">
    <source>
        <dbReference type="Pfam" id="PF02463"/>
    </source>
</evidence>
<evidence type="ECO:0000256" key="5">
    <source>
        <dbReference type="ARBA" id="ARBA00022763"/>
    </source>
</evidence>
<dbReference type="PANTHER" id="PTHR11059">
    <property type="entry name" value="DNA REPAIR PROTEIN RECN"/>
    <property type="match status" value="1"/>
</dbReference>
<keyword evidence="4" id="KW-0547">Nucleotide-binding</keyword>
<dbReference type="AlphaFoldDB" id="A0A1T4WY22"/>
<dbReference type="OrthoDB" id="9806954at2"/>
<protein>
    <recommendedName>
        <fullName evidence="3 9">DNA repair protein RecN</fullName>
    </recommendedName>
    <alternativeName>
        <fullName evidence="8 9">Recombination protein N</fullName>
    </alternativeName>
</protein>
<dbReference type="GO" id="GO:0006281">
    <property type="term" value="P:DNA repair"/>
    <property type="evidence" value="ECO:0007669"/>
    <property type="project" value="UniProtKB-KW"/>
</dbReference>
<dbReference type="FunFam" id="3.40.50.300:FF:000356">
    <property type="entry name" value="DNA repair protein RecN"/>
    <property type="match status" value="1"/>
</dbReference>
<evidence type="ECO:0000256" key="9">
    <source>
        <dbReference type="PIRNR" id="PIRNR003128"/>
    </source>
</evidence>
<dbReference type="PANTHER" id="PTHR11059:SF0">
    <property type="entry name" value="DNA REPAIR PROTEIN RECN"/>
    <property type="match status" value="1"/>
</dbReference>
<dbReference type="PIRSF" id="PIRSF003128">
    <property type="entry name" value="RecN"/>
    <property type="match status" value="1"/>
</dbReference>
<dbReference type="SUPFAM" id="SSF52540">
    <property type="entry name" value="P-loop containing nucleoside triphosphate hydrolases"/>
    <property type="match status" value="1"/>
</dbReference>
<dbReference type="EMBL" id="FUYH01000004">
    <property type="protein sequence ID" value="SKA82057.1"/>
    <property type="molecule type" value="Genomic_DNA"/>
</dbReference>
<comment type="function">
    <text evidence="1 9">May be involved in recombinational repair of damaged DNA.</text>
</comment>
<evidence type="ECO:0000313" key="12">
    <source>
        <dbReference type="EMBL" id="SKA82057.1"/>
    </source>
</evidence>